<evidence type="ECO:0000256" key="6">
    <source>
        <dbReference type="ARBA" id="ARBA00022840"/>
    </source>
</evidence>
<organism evidence="13 14">
    <name type="scientific">Alteromonas mediterranea</name>
    <dbReference type="NCBI Taxonomy" id="314275"/>
    <lineage>
        <taxon>Bacteria</taxon>
        <taxon>Pseudomonadati</taxon>
        <taxon>Pseudomonadota</taxon>
        <taxon>Gammaproteobacteria</taxon>
        <taxon>Alteromonadales</taxon>
        <taxon>Alteromonadaceae</taxon>
        <taxon>Alteromonas/Salinimonas group</taxon>
        <taxon>Alteromonas</taxon>
    </lineage>
</organism>
<name>A0AAC8XP68_9ALTE</name>
<gene>
    <name evidence="8 10" type="primary">xylB</name>
    <name evidence="13" type="ORF">AV942_19460</name>
</gene>
<evidence type="ECO:0000256" key="7">
    <source>
        <dbReference type="ARBA" id="ARBA00023277"/>
    </source>
</evidence>
<feature type="site" description="Important for activity" evidence="8">
    <location>
        <position position="6"/>
    </location>
</feature>
<dbReference type="GO" id="GO:0005998">
    <property type="term" value="P:xylulose catabolic process"/>
    <property type="evidence" value="ECO:0007669"/>
    <property type="project" value="UniProtKB-UniRule"/>
</dbReference>
<dbReference type="InterPro" id="IPR043129">
    <property type="entry name" value="ATPase_NBD"/>
</dbReference>
<evidence type="ECO:0000256" key="3">
    <source>
        <dbReference type="ARBA" id="ARBA00022679"/>
    </source>
</evidence>
<dbReference type="HAMAP" id="MF_02220">
    <property type="entry name" value="XylB"/>
    <property type="match status" value="1"/>
</dbReference>
<dbReference type="PIRSF" id="PIRSF000538">
    <property type="entry name" value="GlpK"/>
    <property type="match status" value="1"/>
</dbReference>
<evidence type="ECO:0000256" key="8">
    <source>
        <dbReference type="HAMAP-Rule" id="MF_02220"/>
    </source>
</evidence>
<dbReference type="GO" id="GO:0004856">
    <property type="term" value="F:D-xylulokinase activity"/>
    <property type="evidence" value="ECO:0007669"/>
    <property type="project" value="UniProtKB-UniRule"/>
</dbReference>
<evidence type="ECO:0000313" key="13">
    <source>
        <dbReference type="EMBL" id="AMJ80696.1"/>
    </source>
</evidence>
<keyword evidence="3 8" id="KW-0808">Transferase</keyword>
<evidence type="ECO:0000256" key="10">
    <source>
        <dbReference type="RuleBase" id="RU364073"/>
    </source>
</evidence>
<dbReference type="PANTHER" id="PTHR43095:SF6">
    <property type="entry name" value="XYLULOSE KINASE"/>
    <property type="match status" value="1"/>
</dbReference>
<dbReference type="CDD" id="cd07808">
    <property type="entry name" value="ASKHA_NBD_FGGY_EcXK-like"/>
    <property type="match status" value="1"/>
</dbReference>
<dbReference type="AlphaFoldDB" id="A0AAC8XP68"/>
<keyword evidence="7 8" id="KW-0119">Carbohydrate metabolism</keyword>
<reference evidence="13 14" key="1">
    <citation type="submission" date="2015-12" db="EMBL/GenBank/DDBJ databases">
        <title>Intraspecies pangenome expansion in the marine bacterium Alteromonas.</title>
        <authorList>
            <person name="Lopez-Perez M."/>
            <person name="Rodriguez-Valera F."/>
        </authorList>
    </citation>
    <scope>NUCLEOTIDE SEQUENCE [LARGE SCALE GENOMIC DNA]</scope>
    <source>
        <strain evidence="13 14">UM8</strain>
    </source>
</reference>
<evidence type="ECO:0000256" key="9">
    <source>
        <dbReference type="RuleBase" id="RU003733"/>
    </source>
</evidence>
<keyword evidence="4 8" id="KW-0547">Nucleotide-binding</keyword>
<proteinExistence type="inferred from homology"/>
<dbReference type="InterPro" id="IPR018483">
    <property type="entry name" value="Carb_kinase_FGGY_CS"/>
</dbReference>
<dbReference type="PROSITE" id="PS00445">
    <property type="entry name" value="FGGY_KINASES_2"/>
    <property type="match status" value="1"/>
</dbReference>
<feature type="domain" description="Carbohydrate kinase FGGY N-terminal" evidence="11">
    <location>
        <begin position="1"/>
        <end position="240"/>
    </location>
</feature>
<protein>
    <recommendedName>
        <fullName evidence="8 10">Xylulose kinase</fullName>
        <shortName evidence="8 10">Xylulokinase</shortName>
        <ecNumber evidence="8 10">2.7.1.17</ecNumber>
    </recommendedName>
</protein>
<evidence type="ECO:0000256" key="1">
    <source>
        <dbReference type="ARBA" id="ARBA00009156"/>
    </source>
</evidence>
<feature type="active site" description="Proton acceptor" evidence="8">
    <location>
        <position position="233"/>
    </location>
</feature>
<dbReference type="InterPro" id="IPR006000">
    <property type="entry name" value="Xylulokinase"/>
</dbReference>
<feature type="binding site" evidence="8">
    <location>
        <begin position="77"/>
        <end position="78"/>
    </location>
    <ligand>
        <name>substrate</name>
    </ligand>
</feature>
<dbReference type="Proteomes" id="UP000061468">
    <property type="component" value="Chromosome"/>
</dbReference>
<keyword evidence="6 8" id="KW-0067">ATP-binding</keyword>
<comment type="catalytic activity">
    <reaction evidence="8 10">
        <text>D-xylulose + ATP = D-xylulose 5-phosphate + ADP + H(+)</text>
        <dbReference type="Rhea" id="RHEA:10964"/>
        <dbReference type="ChEBI" id="CHEBI:15378"/>
        <dbReference type="ChEBI" id="CHEBI:17140"/>
        <dbReference type="ChEBI" id="CHEBI:30616"/>
        <dbReference type="ChEBI" id="CHEBI:57737"/>
        <dbReference type="ChEBI" id="CHEBI:456216"/>
        <dbReference type="EC" id="2.7.1.17"/>
    </reaction>
</comment>
<evidence type="ECO:0000259" key="11">
    <source>
        <dbReference type="Pfam" id="PF00370"/>
    </source>
</evidence>
<comment type="function">
    <text evidence="8">Catalyzes the phosphorylation of D-xylulose to D-xylulose 5-phosphate.</text>
</comment>
<dbReference type="PANTHER" id="PTHR43095">
    <property type="entry name" value="SUGAR KINASE"/>
    <property type="match status" value="1"/>
</dbReference>
<evidence type="ECO:0000256" key="4">
    <source>
        <dbReference type="ARBA" id="ARBA00022741"/>
    </source>
</evidence>
<dbReference type="Gene3D" id="3.30.420.40">
    <property type="match status" value="2"/>
</dbReference>
<dbReference type="Pfam" id="PF00370">
    <property type="entry name" value="FGGY_N"/>
    <property type="match status" value="1"/>
</dbReference>
<feature type="domain" description="Carbohydrate kinase FGGY C-terminal" evidence="12">
    <location>
        <begin position="250"/>
        <end position="433"/>
    </location>
</feature>
<dbReference type="EMBL" id="CP013928">
    <property type="protein sequence ID" value="AMJ80696.1"/>
    <property type="molecule type" value="Genomic_DNA"/>
</dbReference>
<dbReference type="InterPro" id="IPR018485">
    <property type="entry name" value="FGGY_C"/>
</dbReference>
<sequence>MYLGIDLGTSGLKAALMDDAGNIIDSKSAALSVSSPYPLWSEQNPLDWWSAVESVIDQLSQSHIVSQIKAIGLSGQMHGATLLDEAGSVIRPAILWNDGRCQAQCLEIERTVSDSRVLTGNIMMPGFTAPKLLWVKNNEPERFNRIHKVLLPKDYLRFRLCGTFFSDMSDASGTMWMNTKERAWDESLLAACGLSKKHMPELVEGPHVTGTLLPELAQKWGMNEVPIVAGAGDNAAGALGVGLTEPGQGMISLGTSGVYFVVANQFSSFPEKAVHSFCHALPDRWHLMSVMLSAASCLDWFAKSVVGKDVPAVLSLLENEDGPSENAPFFLPYLSGERTPHNDPNASGAFVGLTHQHSTKDMAYAVLEGVCFAMADGVDAVHASGTIANDICLIGGGTKSVYWRQMMADILNLKLFYKKGGDVGPALGAARLAQLGTCKNSRVQDVCGSPPLVDTHHPNAQHHQIYQRRRNVFVSLYPAIQQAVSNLSQTSTER</sequence>
<dbReference type="PROSITE" id="PS00933">
    <property type="entry name" value="FGGY_KINASES_1"/>
    <property type="match status" value="1"/>
</dbReference>
<dbReference type="InterPro" id="IPR000577">
    <property type="entry name" value="Carb_kinase_FGGY"/>
</dbReference>
<comment type="similarity">
    <text evidence="1 8 9">Belongs to the FGGY kinase family.</text>
</comment>
<dbReference type="SUPFAM" id="SSF53067">
    <property type="entry name" value="Actin-like ATPase domain"/>
    <property type="match status" value="2"/>
</dbReference>
<evidence type="ECO:0000256" key="5">
    <source>
        <dbReference type="ARBA" id="ARBA00022777"/>
    </source>
</evidence>
<dbReference type="GO" id="GO:0042732">
    <property type="term" value="P:D-xylose metabolic process"/>
    <property type="evidence" value="ECO:0007669"/>
    <property type="project" value="UniProtKB-KW"/>
</dbReference>
<keyword evidence="5 8" id="KW-0418">Kinase</keyword>
<dbReference type="InterPro" id="IPR050406">
    <property type="entry name" value="FGGY_Carb_Kinase"/>
</dbReference>
<keyword evidence="2 8" id="KW-0859">Xylose metabolism</keyword>
<dbReference type="Pfam" id="PF02782">
    <property type="entry name" value="FGGY_C"/>
    <property type="match status" value="1"/>
</dbReference>
<dbReference type="GO" id="GO:0005524">
    <property type="term" value="F:ATP binding"/>
    <property type="evidence" value="ECO:0007669"/>
    <property type="project" value="UniProtKB-UniRule"/>
</dbReference>
<dbReference type="RefSeq" id="WP_015068490.1">
    <property type="nucleotide sequence ID" value="NZ_CAXGIV010000001.1"/>
</dbReference>
<evidence type="ECO:0000256" key="2">
    <source>
        <dbReference type="ARBA" id="ARBA00022629"/>
    </source>
</evidence>
<dbReference type="NCBIfam" id="TIGR01312">
    <property type="entry name" value="XylB"/>
    <property type="match status" value="1"/>
</dbReference>
<accession>A0AAC8XP68</accession>
<evidence type="ECO:0000259" key="12">
    <source>
        <dbReference type="Pfam" id="PF02782"/>
    </source>
</evidence>
<dbReference type="EC" id="2.7.1.17" evidence="8 10"/>
<evidence type="ECO:0000313" key="14">
    <source>
        <dbReference type="Proteomes" id="UP000061468"/>
    </source>
</evidence>
<dbReference type="InterPro" id="IPR018484">
    <property type="entry name" value="FGGY_N"/>
</dbReference>